<dbReference type="GO" id="GO:0016763">
    <property type="term" value="F:pentosyltransferase activity"/>
    <property type="evidence" value="ECO:0007669"/>
    <property type="project" value="TreeGrafter"/>
</dbReference>
<sequence length="553" mass="61670">MIDISLPSKSFVSNPWFVMGVFLVLVGPFSLNFHFHYPDEMYYTDASIQMLKNSDYFTTYLGTGDLRFKKPILTYWAVLAGYKVFGISAFSSRIVFLLAGMGLIGLTYKLAKTATGDSSVAMSSAWITAAQPLVIFSSSRSIPDILLVFFLTISAVGVTGLLKNPLTARKKYIWMFYLGLGLAFAVKGLPAIALGAVAFLYLVANPWAKISLRKILYAPALVIGMAIGLFWFVVMYLRFGGVYLDSFLEDQVGVRVGDKIPQIITHFLYGCGMLIALFIPWILLLRKRKIPSLFQTLDRNLPFFGFVAAWVVAIILMTALVSVFYERYMLPVYPLAAVAFCWLFLPKNQLETSRTAQTIAAVFVGINALFLAVGLFMNIGLGSPTYLIAHWAIGFGMVILLAGMIRRQKAGIGLVSCSILLLFFTGTLVSYPLSVPHQGVQVDDLLDEQNIPLNAQIGFIGNPHHGSKIRIGLDVDHELINLDKEASDWMEYDYLICDEDAIAKLPLENNVQIEVASQNWNPKYLIGIWESIVEGESSERKNELSKKYYFVKR</sequence>
<comment type="caution">
    <text evidence="10">The sequence shown here is derived from an EMBL/GenBank/DDBJ whole genome shotgun (WGS) entry which is preliminary data.</text>
</comment>
<dbReference type="AlphaFoldDB" id="R7ZNQ3"/>
<feature type="transmembrane region" description="Helical" evidence="8">
    <location>
        <begin position="387"/>
        <end position="405"/>
    </location>
</feature>
<feature type="transmembrane region" description="Helical" evidence="8">
    <location>
        <begin position="75"/>
        <end position="108"/>
    </location>
</feature>
<keyword evidence="2" id="KW-1003">Cell membrane</keyword>
<proteinExistence type="predicted"/>
<feature type="transmembrane region" description="Helical" evidence="8">
    <location>
        <begin position="145"/>
        <end position="162"/>
    </location>
</feature>
<feature type="transmembrane region" description="Helical" evidence="8">
    <location>
        <begin position="330"/>
        <end position="346"/>
    </location>
</feature>
<keyword evidence="7 8" id="KW-0472">Membrane</keyword>
<dbReference type="GO" id="GO:0006493">
    <property type="term" value="P:protein O-linked glycosylation"/>
    <property type="evidence" value="ECO:0007669"/>
    <property type="project" value="InterPro"/>
</dbReference>
<feature type="transmembrane region" description="Helical" evidence="8">
    <location>
        <begin position="174"/>
        <end position="203"/>
    </location>
</feature>
<dbReference type="STRING" id="1232681.ADIS_3874"/>
<protein>
    <recommendedName>
        <fullName evidence="9">ArnT-like N-terminal domain-containing protein</fullName>
    </recommendedName>
</protein>
<name>R7ZNQ3_9BACT</name>
<gene>
    <name evidence="10" type="ORF">ADIS_3874</name>
</gene>
<feature type="transmembrane region" description="Helical" evidence="8">
    <location>
        <begin position="412"/>
        <end position="433"/>
    </location>
</feature>
<dbReference type="PANTHER" id="PTHR33908">
    <property type="entry name" value="MANNOSYLTRANSFERASE YKCB-RELATED"/>
    <property type="match status" value="1"/>
</dbReference>
<keyword evidence="3" id="KW-0328">Glycosyltransferase</keyword>
<evidence type="ECO:0000256" key="3">
    <source>
        <dbReference type="ARBA" id="ARBA00022676"/>
    </source>
</evidence>
<feature type="transmembrane region" description="Helical" evidence="8">
    <location>
        <begin position="16"/>
        <end position="35"/>
    </location>
</feature>
<evidence type="ECO:0000256" key="4">
    <source>
        <dbReference type="ARBA" id="ARBA00022679"/>
    </source>
</evidence>
<accession>R7ZNQ3</accession>
<feature type="transmembrane region" description="Helical" evidence="8">
    <location>
        <begin position="303"/>
        <end position="324"/>
    </location>
</feature>
<reference evidence="10 11" key="1">
    <citation type="submission" date="2013-02" db="EMBL/GenBank/DDBJ databases">
        <title>A novel strain isolated from Lonar lake, Maharashtra, India.</title>
        <authorList>
            <person name="Singh A."/>
        </authorList>
    </citation>
    <scope>NUCLEOTIDE SEQUENCE [LARGE SCALE GENOMIC DNA]</scope>
    <source>
        <strain evidence="10 11">AK24</strain>
    </source>
</reference>
<evidence type="ECO:0000256" key="6">
    <source>
        <dbReference type="ARBA" id="ARBA00022989"/>
    </source>
</evidence>
<feature type="domain" description="ArnT-like N-terminal" evidence="9">
    <location>
        <begin position="35"/>
        <end position="220"/>
    </location>
</feature>
<evidence type="ECO:0000256" key="7">
    <source>
        <dbReference type="ARBA" id="ARBA00023136"/>
    </source>
</evidence>
<dbReference type="Pfam" id="PF02366">
    <property type="entry name" value="PMT"/>
    <property type="match status" value="1"/>
</dbReference>
<evidence type="ECO:0000259" key="9">
    <source>
        <dbReference type="Pfam" id="PF02366"/>
    </source>
</evidence>
<evidence type="ECO:0000256" key="8">
    <source>
        <dbReference type="SAM" id="Phobius"/>
    </source>
</evidence>
<evidence type="ECO:0000313" key="10">
    <source>
        <dbReference type="EMBL" id="EON75654.1"/>
    </source>
</evidence>
<dbReference type="PANTHER" id="PTHR33908:SF3">
    <property type="entry name" value="UNDECAPRENYL PHOSPHATE-ALPHA-4-AMINO-4-DEOXY-L-ARABINOSE ARABINOSYL TRANSFERASE"/>
    <property type="match status" value="1"/>
</dbReference>
<dbReference type="GO" id="GO:0009103">
    <property type="term" value="P:lipopolysaccharide biosynthetic process"/>
    <property type="evidence" value="ECO:0007669"/>
    <property type="project" value="UniProtKB-ARBA"/>
</dbReference>
<evidence type="ECO:0000256" key="2">
    <source>
        <dbReference type="ARBA" id="ARBA00022475"/>
    </source>
</evidence>
<keyword evidence="11" id="KW-1185">Reference proteome</keyword>
<dbReference type="GO" id="GO:0000030">
    <property type="term" value="F:mannosyltransferase activity"/>
    <property type="evidence" value="ECO:0007669"/>
    <property type="project" value="InterPro"/>
</dbReference>
<dbReference type="InterPro" id="IPR003342">
    <property type="entry name" value="ArnT-like_N"/>
</dbReference>
<dbReference type="Proteomes" id="UP000013909">
    <property type="component" value="Unassembled WGS sequence"/>
</dbReference>
<dbReference type="GO" id="GO:0005886">
    <property type="term" value="C:plasma membrane"/>
    <property type="evidence" value="ECO:0007669"/>
    <property type="project" value="UniProtKB-SubCell"/>
</dbReference>
<keyword evidence="5 8" id="KW-0812">Transmembrane</keyword>
<comment type="subcellular location">
    <subcellularLocation>
        <location evidence="1">Cell membrane</location>
        <topology evidence="1">Multi-pass membrane protein</topology>
    </subcellularLocation>
</comment>
<feature type="transmembrane region" description="Helical" evidence="8">
    <location>
        <begin position="120"/>
        <end position="138"/>
    </location>
</feature>
<evidence type="ECO:0000313" key="11">
    <source>
        <dbReference type="Proteomes" id="UP000013909"/>
    </source>
</evidence>
<evidence type="ECO:0000256" key="5">
    <source>
        <dbReference type="ARBA" id="ARBA00022692"/>
    </source>
</evidence>
<dbReference type="GO" id="GO:0010041">
    <property type="term" value="P:response to iron(III) ion"/>
    <property type="evidence" value="ECO:0007669"/>
    <property type="project" value="TreeGrafter"/>
</dbReference>
<feature type="transmembrane region" description="Helical" evidence="8">
    <location>
        <begin position="215"/>
        <end position="237"/>
    </location>
</feature>
<organism evidence="10 11">
    <name type="scientific">Lunatimonas lonarensis</name>
    <dbReference type="NCBI Taxonomy" id="1232681"/>
    <lineage>
        <taxon>Bacteria</taxon>
        <taxon>Pseudomonadati</taxon>
        <taxon>Bacteroidota</taxon>
        <taxon>Cytophagia</taxon>
        <taxon>Cytophagales</taxon>
        <taxon>Cyclobacteriaceae</taxon>
    </lineage>
</organism>
<feature type="transmembrane region" description="Helical" evidence="8">
    <location>
        <begin position="263"/>
        <end position="283"/>
    </location>
</feature>
<keyword evidence="4" id="KW-0808">Transferase</keyword>
<dbReference type="InterPro" id="IPR050297">
    <property type="entry name" value="LipidA_mod_glycosyltrf_83"/>
</dbReference>
<dbReference type="EMBL" id="AQHR01000101">
    <property type="protein sequence ID" value="EON75654.1"/>
    <property type="molecule type" value="Genomic_DNA"/>
</dbReference>
<keyword evidence="6 8" id="KW-1133">Transmembrane helix</keyword>
<feature type="transmembrane region" description="Helical" evidence="8">
    <location>
        <begin position="358"/>
        <end position="381"/>
    </location>
</feature>
<evidence type="ECO:0000256" key="1">
    <source>
        <dbReference type="ARBA" id="ARBA00004651"/>
    </source>
</evidence>